<gene>
    <name evidence="1" type="ORF">JT362_33205</name>
</gene>
<dbReference type="RefSeq" id="WP_260195906.1">
    <property type="nucleotide sequence ID" value="NZ_JAFFZE010000031.1"/>
</dbReference>
<dbReference type="Gene3D" id="3.30.530.20">
    <property type="match status" value="1"/>
</dbReference>
<organism evidence="1 2">
    <name type="scientific">Actinophytocola gossypii</name>
    <dbReference type="NCBI Taxonomy" id="2812003"/>
    <lineage>
        <taxon>Bacteria</taxon>
        <taxon>Bacillati</taxon>
        <taxon>Actinomycetota</taxon>
        <taxon>Actinomycetes</taxon>
        <taxon>Pseudonocardiales</taxon>
        <taxon>Pseudonocardiaceae</taxon>
    </lineage>
</organism>
<comment type="caution">
    <text evidence="1">The sequence shown here is derived from an EMBL/GenBank/DDBJ whole genome shotgun (WGS) entry which is preliminary data.</text>
</comment>
<dbReference type="CDD" id="cd08861">
    <property type="entry name" value="OtcD1_ARO-CYC_like"/>
    <property type="match status" value="1"/>
</dbReference>
<dbReference type="Pfam" id="PF10604">
    <property type="entry name" value="Polyketide_cyc2"/>
    <property type="match status" value="1"/>
</dbReference>
<dbReference type="InterPro" id="IPR019587">
    <property type="entry name" value="Polyketide_cyclase/dehydratase"/>
</dbReference>
<accession>A0ABT2JL03</accession>
<reference evidence="1 2" key="1">
    <citation type="submission" date="2021-02" db="EMBL/GenBank/DDBJ databases">
        <title>Actinophytocola xerophila sp. nov., isolated from soil of cotton cropping field.</title>
        <authorList>
            <person name="Huang R."/>
            <person name="Chen X."/>
            <person name="Ge X."/>
            <person name="Liu W."/>
        </authorList>
    </citation>
    <scope>NUCLEOTIDE SEQUENCE [LARGE SCALE GENOMIC DNA]</scope>
    <source>
        <strain evidence="1 2">S1-96</strain>
    </source>
</reference>
<dbReference type="SUPFAM" id="SSF55961">
    <property type="entry name" value="Bet v1-like"/>
    <property type="match status" value="1"/>
</dbReference>
<protein>
    <submittedName>
        <fullName evidence="1">Aromatase/cyclase</fullName>
    </submittedName>
</protein>
<keyword evidence="2" id="KW-1185">Reference proteome</keyword>
<evidence type="ECO:0000313" key="2">
    <source>
        <dbReference type="Proteomes" id="UP001156441"/>
    </source>
</evidence>
<name>A0ABT2JL03_9PSEU</name>
<proteinExistence type="predicted"/>
<dbReference type="InterPro" id="IPR023393">
    <property type="entry name" value="START-like_dom_sf"/>
</dbReference>
<sequence>MAELKIWTARHTTKVAAPPKRVYQLIANVDRWPRLFESVLAVEHIGYDGNSQRVRFWGTFGERRGSWVSARELNPKRLRVRFRQEHAAAPLASMGGIWLIVPKGSGSMVALDHYYRVVDDNPAAARHIEHTIARSSTSMLESLRTTAETDEDDRWLPLPDPALGLEGVRLS</sequence>
<dbReference type="EMBL" id="JAFFZE010000031">
    <property type="protein sequence ID" value="MCT2587979.1"/>
    <property type="molecule type" value="Genomic_DNA"/>
</dbReference>
<evidence type="ECO:0000313" key="1">
    <source>
        <dbReference type="EMBL" id="MCT2587979.1"/>
    </source>
</evidence>
<dbReference type="Proteomes" id="UP001156441">
    <property type="component" value="Unassembled WGS sequence"/>
</dbReference>